<sequence length="199" mass="23277">MGAGILPTTIHQGKLYFLFGKEGKYEDSAPGFSDFGGGTDFSETYLETAIREAGEEFTGFLGNDSDVRKLLCKHGTYNIDYKTDGHKTYRMHIFPFPYDEWLPYYYNNNQRFLQKRLPPKVFKTTKIFEKAEIRWICVDDLKGMRSQFRSYFQNIVDMMLSQRETIKQFIEHSGKNKKFGKATLCKRSRRGKGGKTRRH</sequence>
<organism evidence="1">
    <name type="scientific">viral metagenome</name>
    <dbReference type="NCBI Taxonomy" id="1070528"/>
    <lineage>
        <taxon>unclassified sequences</taxon>
        <taxon>metagenomes</taxon>
        <taxon>organismal metagenomes</taxon>
    </lineage>
</organism>
<proteinExistence type="predicted"/>
<dbReference type="EMBL" id="MN740765">
    <property type="protein sequence ID" value="QHS82321.1"/>
    <property type="molecule type" value="Genomic_DNA"/>
</dbReference>
<evidence type="ECO:0000313" key="1">
    <source>
        <dbReference type="EMBL" id="QHS82321.1"/>
    </source>
</evidence>
<dbReference type="SUPFAM" id="SSF55811">
    <property type="entry name" value="Nudix"/>
    <property type="match status" value="1"/>
</dbReference>
<dbReference type="Gene3D" id="3.90.79.10">
    <property type="entry name" value="Nucleoside Triphosphate Pyrophosphohydrolase"/>
    <property type="match status" value="1"/>
</dbReference>
<reference evidence="1" key="1">
    <citation type="journal article" date="2020" name="Nature">
        <title>Giant virus diversity and host interactions through global metagenomics.</title>
        <authorList>
            <person name="Schulz F."/>
            <person name="Roux S."/>
            <person name="Paez-Espino D."/>
            <person name="Jungbluth S."/>
            <person name="Walsh D.A."/>
            <person name="Denef V.J."/>
            <person name="McMahon K.D."/>
            <person name="Konstantinidis K.T."/>
            <person name="Eloe-Fadrosh E.A."/>
            <person name="Kyrpides N.C."/>
            <person name="Woyke T."/>
        </authorList>
    </citation>
    <scope>NUCLEOTIDE SEQUENCE</scope>
    <source>
        <strain evidence="1">GVMAG-S-1101165-79</strain>
    </source>
</reference>
<dbReference type="CDD" id="cd02883">
    <property type="entry name" value="NUDIX_Hydrolase"/>
    <property type="match status" value="1"/>
</dbReference>
<evidence type="ECO:0008006" key="2">
    <source>
        <dbReference type="Google" id="ProtNLM"/>
    </source>
</evidence>
<accession>A0A6C0ASP5</accession>
<dbReference type="InterPro" id="IPR015797">
    <property type="entry name" value="NUDIX_hydrolase-like_dom_sf"/>
</dbReference>
<dbReference type="AlphaFoldDB" id="A0A6C0ASP5"/>
<name>A0A6C0ASP5_9ZZZZ</name>
<protein>
    <recommendedName>
        <fullName evidence="2">Nudix hydrolase domain-containing protein</fullName>
    </recommendedName>
</protein>